<dbReference type="PANTHER" id="PTHR43178:SF5">
    <property type="entry name" value="LIPOAMIDE ACYLTRANSFERASE COMPONENT OF BRANCHED-CHAIN ALPHA-KETO ACID DEHYDROGENASE COMPLEX, MITOCHONDRIAL"/>
    <property type="match status" value="1"/>
</dbReference>
<gene>
    <name evidence="7" type="ORF">GBAR_LOCUS21267</name>
</gene>
<dbReference type="EMBL" id="CASHTH010002977">
    <property type="protein sequence ID" value="CAI8038126.1"/>
    <property type="molecule type" value="Genomic_DNA"/>
</dbReference>
<evidence type="ECO:0000313" key="8">
    <source>
        <dbReference type="Proteomes" id="UP001174909"/>
    </source>
</evidence>
<dbReference type="InterPro" id="IPR004167">
    <property type="entry name" value="PSBD"/>
</dbReference>
<comment type="similarity">
    <text evidence="2">Belongs to the 2-oxoacid dehydrogenase family.</text>
</comment>
<evidence type="ECO:0000256" key="5">
    <source>
        <dbReference type="SAM" id="MobiDB-lite"/>
    </source>
</evidence>
<keyword evidence="3" id="KW-0808">Transferase</keyword>
<dbReference type="GO" id="GO:0031405">
    <property type="term" value="F:lipoic acid binding"/>
    <property type="evidence" value="ECO:0007669"/>
    <property type="project" value="TreeGrafter"/>
</dbReference>
<dbReference type="Gene3D" id="3.30.559.10">
    <property type="entry name" value="Chloramphenicol acetyltransferase-like domain"/>
    <property type="match status" value="1"/>
</dbReference>
<dbReference type="InterPro" id="IPR050743">
    <property type="entry name" value="2-oxoacid_DH_E2_comp"/>
</dbReference>
<organism evidence="7 8">
    <name type="scientific">Geodia barretti</name>
    <name type="common">Barrett's horny sponge</name>
    <dbReference type="NCBI Taxonomy" id="519541"/>
    <lineage>
        <taxon>Eukaryota</taxon>
        <taxon>Metazoa</taxon>
        <taxon>Porifera</taxon>
        <taxon>Demospongiae</taxon>
        <taxon>Heteroscleromorpha</taxon>
        <taxon>Tetractinellida</taxon>
        <taxon>Astrophorina</taxon>
        <taxon>Geodiidae</taxon>
        <taxon>Geodia</taxon>
    </lineage>
</organism>
<sequence length="269" mass="28226">MESTANGLLRKILATEGATVPVGYPIGIIGSADEDIGGLIVDEAPAPAQASGDAHSAEVASPAPISQTQPAADGERVKVSPVARKLAEERGIELSQVKGTGPGGRVTLASLKKHSGLNASYRGDYLETYPYIHLGMAIATEQGLMVPAIVNAQDKSLVDLAIASKDLAERAGQGRLRQEEYTGTFSTSNLGMFGVDEFSAIILPPQAATLAISAVKKRPVVAADDQVVVRQMMKVTLSIDHRVSDGVESAQFLAEMKRLLETPALLLVT</sequence>
<evidence type="ECO:0000313" key="7">
    <source>
        <dbReference type="EMBL" id="CAI8038126.1"/>
    </source>
</evidence>
<dbReference type="GO" id="GO:0005737">
    <property type="term" value="C:cytoplasm"/>
    <property type="evidence" value="ECO:0007669"/>
    <property type="project" value="TreeGrafter"/>
</dbReference>
<dbReference type="Pfam" id="PF00198">
    <property type="entry name" value="2-oxoacid_dh"/>
    <property type="match status" value="1"/>
</dbReference>
<dbReference type="InterPro" id="IPR036625">
    <property type="entry name" value="E3-bd_dom_sf"/>
</dbReference>
<dbReference type="SUPFAM" id="SSF52777">
    <property type="entry name" value="CoA-dependent acyltransferases"/>
    <property type="match status" value="1"/>
</dbReference>
<feature type="region of interest" description="Disordered" evidence="5">
    <location>
        <begin position="47"/>
        <end position="77"/>
    </location>
</feature>
<reference evidence="7" key="1">
    <citation type="submission" date="2023-03" db="EMBL/GenBank/DDBJ databases">
        <authorList>
            <person name="Steffen K."/>
            <person name="Cardenas P."/>
        </authorList>
    </citation>
    <scope>NUCLEOTIDE SEQUENCE</scope>
</reference>
<comment type="cofactor">
    <cofactor evidence="1">
        <name>(R)-lipoate</name>
        <dbReference type="ChEBI" id="CHEBI:83088"/>
    </cofactor>
</comment>
<accession>A0AA35X363</accession>
<evidence type="ECO:0000256" key="1">
    <source>
        <dbReference type="ARBA" id="ARBA00001938"/>
    </source>
</evidence>
<dbReference type="PROSITE" id="PS51826">
    <property type="entry name" value="PSBD"/>
    <property type="match status" value="1"/>
</dbReference>
<dbReference type="InterPro" id="IPR001078">
    <property type="entry name" value="2-oxoacid_DH_actylTfrase"/>
</dbReference>
<dbReference type="Gene3D" id="4.10.320.10">
    <property type="entry name" value="E3-binding domain"/>
    <property type="match status" value="1"/>
</dbReference>
<keyword evidence="8" id="KW-1185">Reference proteome</keyword>
<feature type="domain" description="Peripheral subunit-binding (PSBD)" evidence="6">
    <location>
        <begin position="78"/>
        <end position="115"/>
    </location>
</feature>
<dbReference type="GO" id="GO:0016407">
    <property type="term" value="F:acetyltransferase activity"/>
    <property type="evidence" value="ECO:0007669"/>
    <property type="project" value="TreeGrafter"/>
</dbReference>
<keyword evidence="4" id="KW-0012">Acyltransferase</keyword>
<keyword evidence="7" id="KW-0670">Pyruvate</keyword>
<dbReference type="SUPFAM" id="SSF47005">
    <property type="entry name" value="Peripheral subunit-binding domain of 2-oxo acid dehydrogenase complex"/>
    <property type="match status" value="1"/>
</dbReference>
<comment type="caution">
    <text evidence="7">The sequence shown here is derived from an EMBL/GenBank/DDBJ whole genome shotgun (WGS) entry which is preliminary data.</text>
</comment>
<evidence type="ECO:0000256" key="4">
    <source>
        <dbReference type="ARBA" id="ARBA00023315"/>
    </source>
</evidence>
<name>A0AA35X363_GEOBA</name>
<dbReference type="AlphaFoldDB" id="A0AA35X363"/>
<proteinExistence type="inferred from homology"/>
<dbReference type="Proteomes" id="UP001174909">
    <property type="component" value="Unassembled WGS sequence"/>
</dbReference>
<evidence type="ECO:0000256" key="2">
    <source>
        <dbReference type="ARBA" id="ARBA00007317"/>
    </source>
</evidence>
<protein>
    <submittedName>
        <fullName evidence="7">Dihydrolipoyllysine-residue acetyltransferase component of pyruvate dehydrogenase complex, mitochondrial (Fragments)</fullName>
    </submittedName>
</protein>
<dbReference type="PANTHER" id="PTHR43178">
    <property type="entry name" value="DIHYDROLIPOAMIDE ACETYLTRANSFERASE COMPONENT OF PYRUVATE DEHYDROGENASE COMPLEX"/>
    <property type="match status" value="1"/>
</dbReference>
<evidence type="ECO:0000256" key="3">
    <source>
        <dbReference type="ARBA" id="ARBA00022679"/>
    </source>
</evidence>
<evidence type="ECO:0000259" key="6">
    <source>
        <dbReference type="PROSITE" id="PS51826"/>
    </source>
</evidence>
<dbReference type="InterPro" id="IPR023213">
    <property type="entry name" value="CAT-like_dom_sf"/>
</dbReference>